<dbReference type="SUPFAM" id="SSF111038">
    <property type="entry name" value="YjbQ-like"/>
    <property type="match status" value="1"/>
</dbReference>
<evidence type="ECO:0008006" key="4">
    <source>
        <dbReference type="Google" id="ProtNLM"/>
    </source>
</evidence>
<keyword evidence="3" id="KW-1185">Reference proteome</keyword>
<dbReference type="KEGG" id="nga:Ngar_c33700"/>
<comment type="similarity">
    <text evidence="1">Belongs to the UPF0047 family.</text>
</comment>
<dbReference type="BioCyc" id="CNIT1237085:G1324-3370-MONOMER"/>
<evidence type="ECO:0000313" key="3">
    <source>
        <dbReference type="Proteomes" id="UP000008037"/>
    </source>
</evidence>
<evidence type="ECO:0000313" key="2">
    <source>
        <dbReference type="EMBL" id="AFU60285.1"/>
    </source>
</evidence>
<dbReference type="HOGENOM" id="CLU_1575002_0_0_2"/>
<name>K0IJP7_NITGG</name>
<dbReference type="PANTHER" id="PTHR30615:SF8">
    <property type="entry name" value="UPF0047 PROTEIN C4A8.02C"/>
    <property type="match status" value="1"/>
</dbReference>
<accession>K0IJP7</accession>
<dbReference type="Pfam" id="PF01894">
    <property type="entry name" value="YjbQ"/>
    <property type="match status" value="1"/>
</dbReference>
<dbReference type="Proteomes" id="UP000008037">
    <property type="component" value="Chromosome"/>
</dbReference>
<dbReference type="NCBIfam" id="TIGR00149">
    <property type="entry name" value="TIGR00149_YjbQ"/>
    <property type="match status" value="1"/>
</dbReference>
<dbReference type="STRING" id="1237085.Ngar_c33700"/>
<organism evidence="2 3">
    <name type="scientific">Nitrososphaera gargensis (strain Ga9.2)</name>
    <dbReference type="NCBI Taxonomy" id="1237085"/>
    <lineage>
        <taxon>Archaea</taxon>
        <taxon>Nitrososphaerota</taxon>
        <taxon>Nitrososphaeria</taxon>
        <taxon>Nitrososphaerales</taxon>
        <taxon>Nitrososphaeraceae</taxon>
        <taxon>Nitrososphaera</taxon>
    </lineage>
</organism>
<proteinExistence type="inferred from homology"/>
<evidence type="ECO:0000256" key="1">
    <source>
        <dbReference type="ARBA" id="ARBA00005534"/>
    </source>
</evidence>
<dbReference type="AlphaFoldDB" id="K0IJP7"/>
<dbReference type="InParanoid" id="K0IJP7"/>
<sequence length="169" mass="18898">MGFLALFGENDMIDITDRVADAIKDGGIKDGIVTIFVSGSTAAVATIEYEPGLRKDFPAMLDRVAPKAIEYEHDNTWHDGNGHSHVRASLIGPSLTVPFKDKRLMLGTWQQIVLMEMDTRARARNYFANNGRIIRTPTQTISRHIIYHSCGREANGDPPTHQYMLFPIV</sequence>
<dbReference type="PANTHER" id="PTHR30615">
    <property type="entry name" value="UNCHARACTERIZED PROTEIN YJBQ-RELATED"/>
    <property type="match status" value="1"/>
</dbReference>
<gene>
    <name evidence="2" type="ordered locus">Ngar_c33700</name>
</gene>
<dbReference type="InterPro" id="IPR035917">
    <property type="entry name" value="YjbQ-like_sf"/>
</dbReference>
<dbReference type="Gene3D" id="2.60.120.460">
    <property type="entry name" value="YjbQ-like"/>
    <property type="match status" value="1"/>
</dbReference>
<dbReference type="InterPro" id="IPR001602">
    <property type="entry name" value="UPF0047_YjbQ-like"/>
</dbReference>
<reference evidence="2 3" key="1">
    <citation type="journal article" date="2012" name="Environ. Microbiol.">
        <title>The genome of the ammonia-oxidizing Candidatus Nitrososphaera gargensis: insights into metabolic versatility and environmental adaptations.</title>
        <authorList>
            <person name="Spang A."/>
            <person name="Poehlein A."/>
            <person name="Offre P."/>
            <person name="Zumbragel S."/>
            <person name="Haider S."/>
            <person name="Rychlik N."/>
            <person name="Nowka B."/>
            <person name="Schmeisser C."/>
            <person name="Lebedeva E.V."/>
            <person name="Rattei T."/>
            <person name="Bohm C."/>
            <person name="Schmid M."/>
            <person name="Galushko A."/>
            <person name="Hatzenpichler R."/>
            <person name="Weinmaier T."/>
            <person name="Daniel R."/>
            <person name="Schleper C."/>
            <person name="Spieck E."/>
            <person name="Streit W."/>
            <person name="Wagner M."/>
        </authorList>
    </citation>
    <scope>NUCLEOTIDE SEQUENCE [LARGE SCALE GENOMIC DNA]</scope>
    <source>
        <strain evidence="3">Ga9.2</strain>
    </source>
</reference>
<dbReference type="EMBL" id="CP002408">
    <property type="protein sequence ID" value="AFU60285.1"/>
    <property type="molecule type" value="Genomic_DNA"/>
</dbReference>
<protein>
    <recommendedName>
        <fullName evidence="4">YjbQ family protein</fullName>
    </recommendedName>
</protein>